<proteinExistence type="predicted"/>
<name>A0AAV0LAC6_9ROSI</name>
<comment type="caution">
    <text evidence="1">The sequence shown here is derived from an EMBL/GenBank/DDBJ whole genome shotgun (WGS) entry which is preliminary data.</text>
</comment>
<organism evidence="1 2">
    <name type="scientific">Linum tenue</name>
    <dbReference type="NCBI Taxonomy" id="586396"/>
    <lineage>
        <taxon>Eukaryota</taxon>
        <taxon>Viridiplantae</taxon>
        <taxon>Streptophyta</taxon>
        <taxon>Embryophyta</taxon>
        <taxon>Tracheophyta</taxon>
        <taxon>Spermatophyta</taxon>
        <taxon>Magnoliopsida</taxon>
        <taxon>eudicotyledons</taxon>
        <taxon>Gunneridae</taxon>
        <taxon>Pentapetalae</taxon>
        <taxon>rosids</taxon>
        <taxon>fabids</taxon>
        <taxon>Malpighiales</taxon>
        <taxon>Linaceae</taxon>
        <taxon>Linum</taxon>
    </lineage>
</organism>
<dbReference type="EMBL" id="CAMGYJ010000006">
    <property type="protein sequence ID" value="CAI0430714.1"/>
    <property type="molecule type" value="Genomic_DNA"/>
</dbReference>
<keyword evidence="2" id="KW-1185">Reference proteome</keyword>
<evidence type="ECO:0000313" key="1">
    <source>
        <dbReference type="EMBL" id="CAI0430714.1"/>
    </source>
</evidence>
<dbReference type="AlphaFoldDB" id="A0AAV0LAC6"/>
<reference evidence="1" key="1">
    <citation type="submission" date="2022-08" db="EMBL/GenBank/DDBJ databases">
        <authorList>
            <person name="Gutierrez-Valencia J."/>
        </authorList>
    </citation>
    <scope>NUCLEOTIDE SEQUENCE</scope>
</reference>
<feature type="non-terminal residue" evidence="1">
    <location>
        <position position="1"/>
    </location>
</feature>
<dbReference type="Proteomes" id="UP001154282">
    <property type="component" value="Unassembled WGS sequence"/>
</dbReference>
<accession>A0AAV0LAC6</accession>
<protein>
    <submittedName>
        <fullName evidence="1">Uncharacterized protein</fullName>
    </submittedName>
</protein>
<evidence type="ECO:0000313" key="2">
    <source>
        <dbReference type="Proteomes" id="UP001154282"/>
    </source>
</evidence>
<sequence length="59" mass="6889">FYRLGHVKYRNFLRAPPEIPSSTNSPNRKLAFCCSHRSDHKPSSTVLIFQQKKLRLMDA</sequence>
<gene>
    <name evidence="1" type="ORF">LITE_LOCUS22730</name>
</gene>